<dbReference type="InterPro" id="IPR023696">
    <property type="entry name" value="Ureohydrolase_dom_sf"/>
</dbReference>
<feature type="domain" description="AMMECR1" evidence="1">
    <location>
        <begin position="313"/>
        <end position="492"/>
    </location>
</feature>
<keyword evidence="3" id="KW-1185">Reference proteome</keyword>
<dbReference type="Proteomes" id="UP000182360">
    <property type="component" value="Unassembled WGS sequence"/>
</dbReference>
<dbReference type="InterPro" id="IPR002733">
    <property type="entry name" value="AMMECR1_domain"/>
</dbReference>
<dbReference type="PROSITE" id="PS51257">
    <property type="entry name" value="PROKAR_LIPOPROTEIN"/>
    <property type="match status" value="1"/>
</dbReference>
<dbReference type="Pfam" id="PF01871">
    <property type="entry name" value="AMMECR1"/>
    <property type="match status" value="1"/>
</dbReference>
<dbReference type="InterPro" id="IPR027485">
    <property type="entry name" value="AMMECR1_N"/>
</dbReference>
<name>A0A1H9GP89_9SPIR</name>
<dbReference type="AlphaFoldDB" id="A0A1H9GP89"/>
<dbReference type="Gene3D" id="3.30.700.20">
    <property type="entry name" value="Hypothetical protein ph0010, domain 1"/>
    <property type="match status" value="1"/>
</dbReference>
<evidence type="ECO:0000313" key="3">
    <source>
        <dbReference type="Proteomes" id="UP000182360"/>
    </source>
</evidence>
<dbReference type="SUPFAM" id="SSF52768">
    <property type="entry name" value="Arginase/deacetylase"/>
    <property type="match status" value="1"/>
</dbReference>
<evidence type="ECO:0000313" key="2">
    <source>
        <dbReference type="EMBL" id="SEQ51927.1"/>
    </source>
</evidence>
<dbReference type="PROSITE" id="PS51112">
    <property type="entry name" value="AMMECR1"/>
    <property type="match status" value="1"/>
</dbReference>
<dbReference type="Gene3D" id="3.30.1490.150">
    <property type="entry name" value="Hypothetical protein ph0010, domain 2"/>
    <property type="match status" value="1"/>
</dbReference>
<dbReference type="OrthoDB" id="367489at2"/>
<dbReference type="Gene3D" id="3.40.800.10">
    <property type="entry name" value="Ureohydrolase domain"/>
    <property type="match status" value="1"/>
</dbReference>
<proteinExistence type="predicted"/>
<dbReference type="InterPro" id="IPR036071">
    <property type="entry name" value="AMMECR1_dom_sf"/>
</dbReference>
<dbReference type="SUPFAM" id="SSF143447">
    <property type="entry name" value="AMMECR1-like"/>
    <property type="match status" value="1"/>
</dbReference>
<sequence>MKKSIPATLLIPIPLIFLFTLSLASCRKRTQIHLHDRHVLSYNLVKSYAEEHGAVNLILLDYHHDIRPEYEVINSVDWVGKLVEEDYVKKVIWLSGKKLLLPNRNARMAWLERSLKNTYPDTADKMRNAVQLVDWYDLHDLKFGDARGAGDFAGPFVITLDFDVFTKDPGNPPELFVDELCNWIQKQKPELLTMCLSASYQPDPENAWRWLNRFITGYKRSADWYLESGDFGEKEESRDDFEAHKKWAELPEVYKNAEVPFYSGGYLWQNAPAFLTKSLIEKKINAGNETAKEILYIWNDKKLKSMKQTFNEEKLHEMAALAKSTMHQFFEGKDFYAPNQNILTDKESYGVAVRFRNSEEDRGCLSLYTGIIYEDMEEAVQYCTKEALVDPRYTNIRQEEEKSLITNISVFSDWESMNSCYDFTPGLHSLLLEDSTGEKTLLQAAIALERNYSCEAFLSRLSNKAGLGFDGWKDEGLKFYKARTISYSAFEL</sequence>
<evidence type="ECO:0000259" key="1">
    <source>
        <dbReference type="PROSITE" id="PS51112"/>
    </source>
</evidence>
<accession>A0A1H9GP89</accession>
<protein>
    <submittedName>
        <fullName evidence="2">AMMECR1 domain-containing protein</fullName>
    </submittedName>
</protein>
<dbReference type="RefSeq" id="WP_074643780.1">
    <property type="nucleotide sequence ID" value="NZ_FOFU01000005.1"/>
</dbReference>
<reference evidence="2 3" key="1">
    <citation type="submission" date="2016-10" db="EMBL/GenBank/DDBJ databases">
        <authorList>
            <person name="de Groot N.N."/>
        </authorList>
    </citation>
    <scope>NUCLEOTIDE SEQUENCE [LARGE SCALE GENOMIC DNA]</scope>
    <source>
        <strain evidence="2 3">B25</strain>
    </source>
</reference>
<organism evidence="2 3">
    <name type="scientific">Treponema bryantii</name>
    <dbReference type="NCBI Taxonomy" id="163"/>
    <lineage>
        <taxon>Bacteria</taxon>
        <taxon>Pseudomonadati</taxon>
        <taxon>Spirochaetota</taxon>
        <taxon>Spirochaetia</taxon>
        <taxon>Spirochaetales</taxon>
        <taxon>Treponemataceae</taxon>
        <taxon>Treponema</taxon>
    </lineage>
</organism>
<gene>
    <name evidence="2" type="ORF">SAMN04487977_10585</name>
</gene>
<dbReference type="EMBL" id="FOFU01000005">
    <property type="protein sequence ID" value="SEQ51927.1"/>
    <property type="molecule type" value="Genomic_DNA"/>
</dbReference>